<protein>
    <submittedName>
        <fullName evidence="3">HNH endonuclease</fullName>
    </submittedName>
</protein>
<dbReference type="InterPro" id="IPR002711">
    <property type="entry name" value="HNH"/>
</dbReference>
<evidence type="ECO:0000256" key="1">
    <source>
        <dbReference type="SAM" id="MobiDB-lite"/>
    </source>
</evidence>
<dbReference type="AlphaFoldDB" id="A0A239FC79"/>
<proteinExistence type="predicted"/>
<dbReference type="GO" id="GO:0008270">
    <property type="term" value="F:zinc ion binding"/>
    <property type="evidence" value="ECO:0007669"/>
    <property type="project" value="InterPro"/>
</dbReference>
<dbReference type="Pfam" id="PF01844">
    <property type="entry name" value="HNH"/>
    <property type="match status" value="1"/>
</dbReference>
<name>A0A239FC79_9ACTN</name>
<dbReference type="GO" id="GO:0004519">
    <property type="term" value="F:endonuclease activity"/>
    <property type="evidence" value="ECO:0007669"/>
    <property type="project" value="UniProtKB-KW"/>
</dbReference>
<dbReference type="Gene3D" id="1.10.30.50">
    <property type="match status" value="1"/>
</dbReference>
<evidence type="ECO:0000313" key="3">
    <source>
        <dbReference type="EMBL" id="SNS54437.1"/>
    </source>
</evidence>
<keyword evidence="3" id="KW-0378">Hydrolase</keyword>
<feature type="compositionally biased region" description="Basic and acidic residues" evidence="1">
    <location>
        <begin position="273"/>
        <end position="284"/>
    </location>
</feature>
<dbReference type="EMBL" id="FZOH01000005">
    <property type="protein sequence ID" value="SNS54437.1"/>
    <property type="molecule type" value="Genomic_DNA"/>
</dbReference>
<keyword evidence="4" id="KW-1185">Reference proteome</keyword>
<dbReference type="GO" id="GO:0003676">
    <property type="term" value="F:nucleic acid binding"/>
    <property type="evidence" value="ECO:0007669"/>
    <property type="project" value="InterPro"/>
</dbReference>
<keyword evidence="3" id="KW-0540">Nuclease</keyword>
<feature type="domain" description="HNH nuclease" evidence="2">
    <location>
        <begin position="117"/>
        <end position="171"/>
    </location>
</feature>
<accession>A0A239FC79</accession>
<feature type="region of interest" description="Disordered" evidence="1">
    <location>
        <begin position="268"/>
        <end position="298"/>
    </location>
</feature>
<dbReference type="CDD" id="cd00085">
    <property type="entry name" value="HNHc"/>
    <property type="match status" value="1"/>
</dbReference>
<dbReference type="RefSeq" id="WP_089404654.1">
    <property type="nucleotide sequence ID" value="NZ_FZOH01000005.1"/>
</dbReference>
<dbReference type="SMART" id="SM00507">
    <property type="entry name" value="HNHc"/>
    <property type="match status" value="1"/>
</dbReference>
<reference evidence="4" key="1">
    <citation type="submission" date="2017-06" db="EMBL/GenBank/DDBJ databases">
        <authorList>
            <person name="Varghese N."/>
            <person name="Submissions S."/>
        </authorList>
    </citation>
    <scope>NUCLEOTIDE SEQUENCE [LARGE SCALE GENOMIC DNA]</scope>
    <source>
        <strain evidence="4">DSM 45423</strain>
    </source>
</reference>
<sequence>MATSGPDGPLYYGLPDPDSDEIREMFSNREAREAYRFLFERRFLHEHRTAPLPTMAEWIERAERVLGKANVHTQRRLRDVREFFVVTTHKQGSDWVYKLEGRKPDAAADAGAKISPRLQAEVYTMKGRFCAMCGRGPAEGVKLQIDHIIPRQWGGETTLENLEPLCVAHNHGKQAFFESLNPYADAITRAVKLETPWERIGELLIAMREIGKRVPAELLPIVGLETHKGDPARRLRDLRVVLDWDVRVYKRREGRSTVVEYELIEAKPWPPEGPKEAVNRYERERKRRKAAERRGDDN</sequence>
<dbReference type="Proteomes" id="UP000198386">
    <property type="component" value="Unassembled WGS sequence"/>
</dbReference>
<dbReference type="InterPro" id="IPR003615">
    <property type="entry name" value="HNH_nuc"/>
</dbReference>
<dbReference type="OrthoDB" id="4113298at2"/>
<organism evidence="3 4">
    <name type="scientific">Geodermatophilus saharensis</name>
    <dbReference type="NCBI Taxonomy" id="1137994"/>
    <lineage>
        <taxon>Bacteria</taxon>
        <taxon>Bacillati</taxon>
        <taxon>Actinomycetota</taxon>
        <taxon>Actinomycetes</taxon>
        <taxon>Geodermatophilales</taxon>
        <taxon>Geodermatophilaceae</taxon>
        <taxon>Geodermatophilus</taxon>
    </lineage>
</organism>
<evidence type="ECO:0000313" key="4">
    <source>
        <dbReference type="Proteomes" id="UP000198386"/>
    </source>
</evidence>
<keyword evidence="3" id="KW-0255">Endonuclease</keyword>
<gene>
    <name evidence="3" type="ORF">SAMN04488107_2951</name>
</gene>
<evidence type="ECO:0000259" key="2">
    <source>
        <dbReference type="SMART" id="SM00507"/>
    </source>
</evidence>